<keyword evidence="7" id="KW-0004">4Fe-4S</keyword>
<evidence type="ECO:0000313" key="20">
    <source>
        <dbReference type="EMBL" id="ELR18673.1"/>
    </source>
</evidence>
<dbReference type="KEGG" id="acan:ACA1_393590"/>
<dbReference type="SUPFAM" id="SSF46548">
    <property type="entry name" value="alpha-helical ferredoxin"/>
    <property type="match status" value="1"/>
</dbReference>
<evidence type="ECO:0000256" key="7">
    <source>
        <dbReference type="ARBA" id="ARBA00022485"/>
    </source>
</evidence>
<dbReference type="VEuPathDB" id="AmoebaDB:ACA1_393590"/>
<keyword evidence="10" id="KW-0479">Metal-binding</keyword>
<proteinExistence type="inferred from homology"/>
<comment type="cofactor">
    <cofactor evidence="1">
        <name>[3Fe-4S] cluster</name>
        <dbReference type="ChEBI" id="CHEBI:21137"/>
    </cofactor>
</comment>
<evidence type="ECO:0000256" key="9">
    <source>
        <dbReference type="ARBA" id="ARBA00022714"/>
    </source>
</evidence>
<evidence type="ECO:0000256" key="5">
    <source>
        <dbReference type="ARBA" id="ARBA00012792"/>
    </source>
</evidence>
<dbReference type="Pfam" id="PF13183">
    <property type="entry name" value="Fer4_8"/>
    <property type="match status" value="1"/>
</dbReference>
<keyword evidence="9" id="KW-0001">2Fe-2S</keyword>
<dbReference type="GO" id="GO:0006099">
    <property type="term" value="P:tricarboxylic acid cycle"/>
    <property type="evidence" value="ECO:0007669"/>
    <property type="project" value="UniProtKB-KW"/>
</dbReference>
<dbReference type="PROSITE" id="PS51379">
    <property type="entry name" value="4FE4S_FER_2"/>
    <property type="match status" value="1"/>
</dbReference>
<evidence type="ECO:0000256" key="12">
    <source>
        <dbReference type="ARBA" id="ARBA00023002"/>
    </source>
</evidence>
<dbReference type="Gene3D" id="1.10.1060.10">
    <property type="entry name" value="Alpha-helical ferredoxin"/>
    <property type="match status" value="1"/>
</dbReference>
<dbReference type="InterPro" id="IPR017896">
    <property type="entry name" value="4Fe4S_Fe-S-bd"/>
</dbReference>
<dbReference type="PANTHER" id="PTHR11921">
    <property type="entry name" value="SUCCINATE DEHYDROGENASE IRON-SULFUR PROTEIN"/>
    <property type="match status" value="1"/>
</dbReference>
<dbReference type="GeneID" id="14919457"/>
<dbReference type="GO" id="GO:0022904">
    <property type="term" value="P:respiratory electron transport chain"/>
    <property type="evidence" value="ECO:0007669"/>
    <property type="project" value="TreeGrafter"/>
</dbReference>
<dbReference type="PANTHER" id="PTHR11921:SF29">
    <property type="entry name" value="SUCCINATE DEHYDROGENASE [UBIQUINONE] IRON-SULFUR SUBUNIT, MITOCHONDRIAL"/>
    <property type="match status" value="1"/>
</dbReference>
<comment type="pathway">
    <text evidence="3">Carbohydrate metabolism; tricarboxylic acid cycle.</text>
</comment>
<dbReference type="InterPro" id="IPR004489">
    <property type="entry name" value="Succ_DH/fum_Rdtase_Fe-S"/>
</dbReference>
<evidence type="ECO:0000256" key="6">
    <source>
        <dbReference type="ARBA" id="ARBA00022448"/>
    </source>
</evidence>
<evidence type="ECO:0000256" key="11">
    <source>
        <dbReference type="ARBA" id="ARBA00022982"/>
    </source>
</evidence>
<organism evidence="20 21">
    <name type="scientific">Acanthamoeba castellanii (strain ATCC 30010 / Neff)</name>
    <dbReference type="NCBI Taxonomy" id="1257118"/>
    <lineage>
        <taxon>Eukaryota</taxon>
        <taxon>Amoebozoa</taxon>
        <taxon>Discosea</taxon>
        <taxon>Longamoebia</taxon>
        <taxon>Centramoebida</taxon>
        <taxon>Acanthamoebidae</taxon>
        <taxon>Acanthamoeba</taxon>
    </lineage>
</organism>
<dbReference type="GO" id="GO:0051537">
    <property type="term" value="F:2 iron, 2 sulfur cluster binding"/>
    <property type="evidence" value="ECO:0007669"/>
    <property type="project" value="UniProtKB-KW"/>
</dbReference>
<dbReference type="GO" id="GO:0046872">
    <property type="term" value="F:metal ion binding"/>
    <property type="evidence" value="ECO:0007669"/>
    <property type="project" value="UniProtKB-KW"/>
</dbReference>
<evidence type="ECO:0000256" key="17">
    <source>
        <dbReference type="ARBA" id="ARBA00034078"/>
    </source>
</evidence>
<keyword evidence="6" id="KW-0813">Transport</keyword>
<evidence type="ECO:0000313" key="21">
    <source>
        <dbReference type="Proteomes" id="UP000011083"/>
    </source>
</evidence>
<gene>
    <name evidence="20" type="ORF">ACA1_393590</name>
</gene>
<keyword evidence="21" id="KW-1185">Reference proteome</keyword>
<evidence type="ECO:0000256" key="18">
    <source>
        <dbReference type="ARBA" id="ARBA00049220"/>
    </source>
</evidence>
<feature type="domain" description="4Fe-4S ferredoxin-type" evidence="19">
    <location>
        <begin position="250"/>
        <end position="280"/>
    </location>
</feature>
<keyword evidence="13" id="KW-0408">Iron</keyword>
<dbReference type="GO" id="GO:0008177">
    <property type="term" value="F:succinate dehydrogenase (quinone) activity"/>
    <property type="evidence" value="ECO:0007669"/>
    <property type="project" value="UniProtKB-EC"/>
</dbReference>
<name>L8H1N8_ACACF</name>
<dbReference type="GO" id="GO:0051539">
    <property type="term" value="F:4 iron, 4 sulfur cluster binding"/>
    <property type="evidence" value="ECO:0007669"/>
    <property type="project" value="UniProtKB-KW"/>
</dbReference>
<dbReference type="FunFam" id="1.10.1060.10:FF:000001">
    <property type="entry name" value="Succinate dehydrogenase iron-sulfur subunit SdhB"/>
    <property type="match status" value="1"/>
</dbReference>
<dbReference type="OrthoDB" id="15235at2759"/>
<evidence type="ECO:0000256" key="15">
    <source>
        <dbReference type="ARBA" id="ARBA00023291"/>
    </source>
</evidence>
<dbReference type="GO" id="GO:0051538">
    <property type="term" value="F:3 iron, 4 sulfur cluster binding"/>
    <property type="evidence" value="ECO:0007669"/>
    <property type="project" value="UniProtKB-KW"/>
</dbReference>
<comment type="cofactor">
    <cofactor evidence="2">
        <name>[4Fe-4S] cluster</name>
        <dbReference type="ChEBI" id="CHEBI:49883"/>
    </cofactor>
</comment>
<dbReference type="EC" id="1.3.5.1" evidence="5"/>
<keyword evidence="15" id="KW-0003">3Fe-4S</keyword>
<dbReference type="AlphaFoldDB" id="L8H1N8"/>
<dbReference type="RefSeq" id="XP_004340716.1">
    <property type="nucleotide sequence ID" value="XM_004340668.1"/>
</dbReference>
<dbReference type="STRING" id="1257118.L8H1N8"/>
<evidence type="ECO:0000256" key="10">
    <source>
        <dbReference type="ARBA" id="ARBA00022723"/>
    </source>
</evidence>
<dbReference type="GO" id="GO:0031966">
    <property type="term" value="C:mitochondrial membrane"/>
    <property type="evidence" value="ECO:0007669"/>
    <property type="project" value="TreeGrafter"/>
</dbReference>
<dbReference type="Proteomes" id="UP000011083">
    <property type="component" value="Unassembled WGS sequence"/>
</dbReference>
<accession>L8H1N8</accession>
<evidence type="ECO:0000256" key="2">
    <source>
        <dbReference type="ARBA" id="ARBA00001966"/>
    </source>
</evidence>
<keyword evidence="8" id="KW-0816">Tricarboxylic acid cycle</keyword>
<keyword evidence="11" id="KW-0249">Electron transport</keyword>
<evidence type="ECO:0000256" key="1">
    <source>
        <dbReference type="ARBA" id="ARBA00001927"/>
    </source>
</evidence>
<reference evidence="20 21" key="1">
    <citation type="journal article" date="2013" name="Genome Biol.">
        <title>Genome of Acanthamoeba castellanii highlights extensive lateral gene transfer and early evolution of tyrosine kinase signaling.</title>
        <authorList>
            <person name="Clarke M."/>
            <person name="Lohan A.J."/>
            <person name="Liu B."/>
            <person name="Lagkouvardos I."/>
            <person name="Roy S."/>
            <person name="Zafar N."/>
            <person name="Bertelli C."/>
            <person name="Schilde C."/>
            <person name="Kianianmomeni A."/>
            <person name="Burglin T.R."/>
            <person name="Frech C."/>
            <person name="Turcotte B."/>
            <person name="Kopec K.O."/>
            <person name="Synnott J.M."/>
            <person name="Choo C."/>
            <person name="Paponov I."/>
            <person name="Finkler A."/>
            <person name="Soon Heng Tan C."/>
            <person name="Hutchins A.P."/>
            <person name="Weinmeier T."/>
            <person name="Rattei T."/>
            <person name="Chu J.S."/>
            <person name="Gimenez G."/>
            <person name="Irimia M."/>
            <person name="Rigden D.J."/>
            <person name="Fitzpatrick D.A."/>
            <person name="Lorenzo-Morales J."/>
            <person name="Bateman A."/>
            <person name="Chiu C.H."/>
            <person name="Tang P."/>
            <person name="Hegemann P."/>
            <person name="Fromm H."/>
            <person name="Raoult D."/>
            <person name="Greub G."/>
            <person name="Miranda-Saavedra D."/>
            <person name="Chen N."/>
            <person name="Nash P."/>
            <person name="Ginger M.L."/>
            <person name="Horn M."/>
            <person name="Schaap P."/>
            <person name="Caler L."/>
            <person name="Loftus B."/>
        </authorList>
    </citation>
    <scope>NUCLEOTIDE SEQUENCE [LARGE SCALE GENOMIC DNA]</scope>
    <source>
        <strain evidence="20 21">Neff</strain>
    </source>
</reference>
<keyword evidence="14" id="KW-0411">Iron-sulfur</keyword>
<keyword evidence="12" id="KW-0560">Oxidoreductase</keyword>
<comment type="catalytic activity">
    <reaction evidence="18">
        <text>a quinone + succinate = fumarate + a quinol</text>
        <dbReference type="Rhea" id="RHEA:40523"/>
        <dbReference type="ChEBI" id="CHEBI:24646"/>
        <dbReference type="ChEBI" id="CHEBI:29806"/>
        <dbReference type="ChEBI" id="CHEBI:30031"/>
        <dbReference type="ChEBI" id="CHEBI:132124"/>
        <dbReference type="EC" id="1.3.5.1"/>
    </reaction>
</comment>
<dbReference type="InterPro" id="IPR009051">
    <property type="entry name" value="Helical_ferredxn"/>
</dbReference>
<sequence>MSSNNAYTKPHSDFSFPSMILSNWKDLTITWAGPRDNPNQKPMRSPGVTGMRRAENNWAKSAISEESFAMRVNGTLYGDPSLWDGRVFLKETGEFENHIDTYDGKPLPFTMKRSYYMPPQEEFYIVHYSVSLPQSSKGPSTADVQLLDYVVTEKNADAPQVKQWGWFNTYESVPLWMVDETKSGQGYFTMGTWDANAVSSYQVGQATDATSPLSQFIHKEGHLGKELVAEELQVSLGLVVSETLAAGQEDRRRLDGLYECILCACCSTSCPSYWWEGAQDDKFLGPAALLNAHRWISDTRDDFQADRLRQLAEADLKVYGCHQIMNCAVVCPKNLNPGLSIARMKDLSVQVADLDKKLEDKAAIELAIRKRMHHMPPVAGV</sequence>
<evidence type="ECO:0000256" key="4">
    <source>
        <dbReference type="ARBA" id="ARBA00009433"/>
    </source>
</evidence>
<evidence type="ECO:0000256" key="16">
    <source>
        <dbReference type="ARBA" id="ARBA00033304"/>
    </source>
</evidence>
<evidence type="ECO:0000256" key="8">
    <source>
        <dbReference type="ARBA" id="ARBA00022532"/>
    </source>
</evidence>
<dbReference type="InterPro" id="IPR050573">
    <property type="entry name" value="SDH/FRD_Iron-Sulfur"/>
</dbReference>
<comment type="cofactor">
    <cofactor evidence="17">
        <name>[2Fe-2S] cluster</name>
        <dbReference type="ChEBI" id="CHEBI:190135"/>
    </cofactor>
</comment>
<evidence type="ECO:0000259" key="19">
    <source>
        <dbReference type="PROSITE" id="PS51379"/>
    </source>
</evidence>
<evidence type="ECO:0000256" key="3">
    <source>
        <dbReference type="ARBA" id="ARBA00005163"/>
    </source>
</evidence>
<evidence type="ECO:0000256" key="14">
    <source>
        <dbReference type="ARBA" id="ARBA00023014"/>
    </source>
</evidence>
<evidence type="ECO:0000256" key="13">
    <source>
        <dbReference type="ARBA" id="ARBA00023004"/>
    </source>
</evidence>
<dbReference type="InterPro" id="IPR017900">
    <property type="entry name" value="4Fe4S_Fe_S_CS"/>
</dbReference>
<dbReference type="NCBIfam" id="TIGR00384">
    <property type="entry name" value="dhsB"/>
    <property type="match status" value="1"/>
</dbReference>
<dbReference type="PROSITE" id="PS00198">
    <property type="entry name" value="4FE4S_FER_1"/>
    <property type="match status" value="1"/>
</dbReference>
<protein>
    <recommendedName>
        <fullName evidence="5">succinate dehydrogenase</fullName>
        <ecNumber evidence="5">1.3.5.1</ecNumber>
    </recommendedName>
    <alternativeName>
        <fullName evidence="16">Iron-sulfur subunit of complex II</fullName>
    </alternativeName>
</protein>
<comment type="similarity">
    <text evidence="4">Belongs to the succinate dehydrogenase/fumarate reductase iron-sulfur protein family.</text>
</comment>
<dbReference type="EMBL" id="KB007948">
    <property type="protein sequence ID" value="ELR18673.1"/>
    <property type="molecule type" value="Genomic_DNA"/>
</dbReference>